<accession>A0AAW2KJK7</accession>
<reference evidence="1" key="1">
    <citation type="submission" date="2020-06" db="EMBL/GenBank/DDBJ databases">
        <authorList>
            <person name="Li T."/>
            <person name="Hu X."/>
            <person name="Zhang T."/>
            <person name="Song X."/>
            <person name="Zhang H."/>
            <person name="Dai N."/>
            <person name="Sheng W."/>
            <person name="Hou X."/>
            <person name="Wei L."/>
        </authorList>
    </citation>
    <scope>NUCLEOTIDE SEQUENCE</scope>
    <source>
        <strain evidence="1">G02</strain>
        <tissue evidence="1">Leaf</tissue>
    </source>
</reference>
<evidence type="ECO:0000313" key="1">
    <source>
        <dbReference type="EMBL" id="KAL0307004.1"/>
    </source>
</evidence>
<gene>
    <name evidence="1" type="ORF">Sradi_6117700</name>
</gene>
<dbReference type="AlphaFoldDB" id="A0AAW2KJK7"/>
<comment type="caution">
    <text evidence="1">The sequence shown here is derived from an EMBL/GenBank/DDBJ whole genome shotgun (WGS) entry which is preliminary data.</text>
</comment>
<name>A0AAW2KJK7_SESRA</name>
<proteinExistence type="predicted"/>
<reference evidence="1" key="2">
    <citation type="journal article" date="2024" name="Plant">
        <title>Genomic evolution and insights into agronomic trait innovations of Sesamum species.</title>
        <authorList>
            <person name="Miao H."/>
            <person name="Wang L."/>
            <person name="Qu L."/>
            <person name="Liu H."/>
            <person name="Sun Y."/>
            <person name="Le M."/>
            <person name="Wang Q."/>
            <person name="Wei S."/>
            <person name="Zheng Y."/>
            <person name="Lin W."/>
            <person name="Duan Y."/>
            <person name="Cao H."/>
            <person name="Xiong S."/>
            <person name="Wang X."/>
            <person name="Wei L."/>
            <person name="Li C."/>
            <person name="Ma Q."/>
            <person name="Ju M."/>
            <person name="Zhao R."/>
            <person name="Li G."/>
            <person name="Mu C."/>
            <person name="Tian Q."/>
            <person name="Mei H."/>
            <person name="Zhang T."/>
            <person name="Gao T."/>
            <person name="Zhang H."/>
        </authorList>
    </citation>
    <scope>NUCLEOTIDE SEQUENCE</scope>
    <source>
        <strain evidence="1">G02</strain>
    </source>
</reference>
<organism evidence="1">
    <name type="scientific">Sesamum radiatum</name>
    <name type="common">Black benniseed</name>
    <dbReference type="NCBI Taxonomy" id="300843"/>
    <lineage>
        <taxon>Eukaryota</taxon>
        <taxon>Viridiplantae</taxon>
        <taxon>Streptophyta</taxon>
        <taxon>Embryophyta</taxon>
        <taxon>Tracheophyta</taxon>
        <taxon>Spermatophyta</taxon>
        <taxon>Magnoliopsida</taxon>
        <taxon>eudicotyledons</taxon>
        <taxon>Gunneridae</taxon>
        <taxon>Pentapetalae</taxon>
        <taxon>asterids</taxon>
        <taxon>lamiids</taxon>
        <taxon>Lamiales</taxon>
        <taxon>Pedaliaceae</taxon>
        <taxon>Sesamum</taxon>
    </lineage>
</organism>
<sequence length="85" mass="9069">MKPYQYAPISGAEDSIYLPNVCVVITSLRTISMFCYDVLLLGRSGHYRASLGGGLSQVRTAGRIGLGESGGSFIPTYLLALVVEP</sequence>
<dbReference type="EMBL" id="JACGWJ010000028">
    <property type="protein sequence ID" value="KAL0307004.1"/>
    <property type="molecule type" value="Genomic_DNA"/>
</dbReference>
<protein>
    <submittedName>
        <fullName evidence="1">Uncharacterized protein</fullName>
    </submittedName>
</protein>